<dbReference type="RefSeq" id="WP_166756807.1">
    <property type="nucleotide sequence ID" value="NZ_BAABJU010000013.1"/>
</dbReference>
<keyword evidence="1" id="KW-0812">Transmembrane</keyword>
<dbReference type="Proteomes" id="UP000552836">
    <property type="component" value="Unassembled WGS sequence"/>
</dbReference>
<feature type="transmembrane region" description="Helical" evidence="1">
    <location>
        <begin position="6"/>
        <end position="25"/>
    </location>
</feature>
<gene>
    <name evidence="3" type="ORF">FB380_003755</name>
    <name evidence="2" type="ORF">GCM10011589_48160</name>
</gene>
<reference evidence="3 4" key="3">
    <citation type="submission" date="2020-02" db="EMBL/GenBank/DDBJ databases">
        <title>Sequencing the genomes of 1000 actinobacteria strains.</title>
        <authorList>
            <person name="Klenk H.-P."/>
        </authorList>
    </citation>
    <scope>NUCLEOTIDE SEQUENCE [LARGE SCALE GENOMIC DNA]</scope>
    <source>
        <strain evidence="3 4">DSM 45201</strain>
    </source>
</reference>
<evidence type="ECO:0000313" key="4">
    <source>
        <dbReference type="Proteomes" id="UP000552836"/>
    </source>
</evidence>
<dbReference type="EMBL" id="JAAMPA010000002">
    <property type="protein sequence ID" value="NIH69267.1"/>
    <property type="molecule type" value="Genomic_DNA"/>
</dbReference>
<keyword evidence="3" id="KW-0489">Methyltransferase</keyword>
<feature type="transmembrane region" description="Helical" evidence="1">
    <location>
        <begin position="148"/>
        <end position="174"/>
    </location>
</feature>
<dbReference type="EC" id="3.4.23.43" evidence="3"/>
<feature type="transmembrane region" description="Helical" evidence="1">
    <location>
        <begin position="62"/>
        <end position="81"/>
    </location>
</feature>
<feature type="transmembrane region" description="Helical" evidence="1">
    <location>
        <begin position="93"/>
        <end position="111"/>
    </location>
</feature>
<dbReference type="GO" id="GO:0032259">
    <property type="term" value="P:methylation"/>
    <property type="evidence" value="ECO:0007669"/>
    <property type="project" value="UniProtKB-KW"/>
</dbReference>
<dbReference type="AlphaFoldDB" id="A0A846LPC5"/>
<keyword evidence="1" id="KW-1133">Transmembrane helix</keyword>
<keyword evidence="5" id="KW-1185">Reference proteome</keyword>
<dbReference type="EC" id="2.1.1.-" evidence="3"/>
<accession>A0A846LPC5</accession>
<evidence type="ECO:0000256" key="1">
    <source>
        <dbReference type="SAM" id="Phobius"/>
    </source>
</evidence>
<dbReference type="EMBL" id="BMMI01000021">
    <property type="protein sequence ID" value="GGL86140.1"/>
    <property type="molecule type" value="Genomic_DNA"/>
</dbReference>
<keyword evidence="3" id="KW-0378">Hydrolase</keyword>
<keyword evidence="3" id="KW-0808">Transferase</keyword>
<evidence type="ECO:0000313" key="5">
    <source>
        <dbReference type="Proteomes" id="UP000648663"/>
    </source>
</evidence>
<dbReference type="GO" id="GO:0004190">
    <property type="term" value="F:aspartic-type endopeptidase activity"/>
    <property type="evidence" value="ECO:0007669"/>
    <property type="project" value="UniProtKB-EC"/>
</dbReference>
<reference evidence="2" key="4">
    <citation type="submission" date="2024-05" db="EMBL/GenBank/DDBJ databases">
        <authorList>
            <person name="Sun Q."/>
            <person name="Zhou Y."/>
        </authorList>
    </citation>
    <scope>NUCLEOTIDE SEQUENCE</scope>
    <source>
        <strain evidence="2">CGMCC 4.5581</strain>
    </source>
</reference>
<name>A0A846LPC5_9ACTN</name>
<sequence>MNGGWMFAASLSAATITPLLTWWGLTELARRDRAGWTLWLASSLGGGLAGAAAIATWRRTEIWELAPVLLLWGCAMVAAASCDAVNQRIPTRLVRQAGVATGLLLIVGLAMRGDWGGLLLSGVSTVAAGFTMLLCWRFAGAGYGDVRLATLGGLGLGHATSGGLLLGLAVFAGVSCAQGGIALARGGTRQTTIPFGPALAAGFLLAATL</sequence>
<reference evidence="5" key="2">
    <citation type="journal article" date="2019" name="Int. J. Syst. Evol. Microbiol.">
        <title>The Global Catalogue of Microorganisms (GCM) 10K type strain sequencing project: providing services to taxonomists for standard genome sequencing and annotation.</title>
        <authorList>
            <consortium name="The Broad Institute Genomics Platform"/>
            <consortium name="The Broad Institute Genome Sequencing Center for Infectious Disease"/>
            <person name="Wu L."/>
            <person name="Ma J."/>
        </authorList>
    </citation>
    <scope>NUCLEOTIDE SEQUENCE [LARGE SCALE GENOMIC DNA]</scope>
    <source>
        <strain evidence="5">CGMCC 4.5581</strain>
    </source>
</reference>
<dbReference type="Proteomes" id="UP000648663">
    <property type="component" value="Unassembled WGS sequence"/>
</dbReference>
<dbReference type="GO" id="GO:0008168">
    <property type="term" value="F:methyltransferase activity"/>
    <property type="evidence" value="ECO:0007669"/>
    <property type="project" value="UniProtKB-KW"/>
</dbReference>
<reference evidence="2" key="1">
    <citation type="journal article" date="2014" name="Int. J. Syst. Evol. Microbiol.">
        <title>Complete genome of a new Firmicutes species belonging to the dominant human colonic microbiota ('Ruminococcus bicirculans') reveals two chromosomes and a selective capacity to utilize plant glucans.</title>
        <authorList>
            <consortium name="NISC Comparative Sequencing Program"/>
            <person name="Wegmann U."/>
            <person name="Louis P."/>
            <person name="Goesmann A."/>
            <person name="Henrissat B."/>
            <person name="Duncan S.H."/>
            <person name="Flint H.J."/>
        </authorList>
    </citation>
    <scope>NUCLEOTIDE SEQUENCE</scope>
    <source>
        <strain evidence="2">CGMCC 4.5581</strain>
    </source>
</reference>
<organism evidence="3 4">
    <name type="scientific">Modestobacter marinus</name>
    <dbReference type="NCBI Taxonomy" id="477641"/>
    <lineage>
        <taxon>Bacteria</taxon>
        <taxon>Bacillati</taxon>
        <taxon>Actinomycetota</taxon>
        <taxon>Actinomycetes</taxon>
        <taxon>Geodermatophilales</taxon>
        <taxon>Geodermatophilaceae</taxon>
        <taxon>Modestobacter</taxon>
    </lineage>
</organism>
<feature type="transmembrane region" description="Helical" evidence="1">
    <location>
        <begin position="37"/>
        <end position="56"/>
    </location>
</feature>
<protein>
    <submittedName>
        <fullName evidence="3">Leader peptidase (Prepilin peptidase)/N-methyltransferase</fullName>
        <ecNumber evidence="3">2.1.1.-</ecNumber>
        <ecNumber evidence="3">3.4.23.43</ecNumber>
    </submittedName>
</protein>
<dbReference type="Gene3D" id="1.20.120.1220">
    <property type="match status" value="1"/>
</dbReference>
<keyword evidence="1" id="KW-0472">Membrane</keyword>
<feature type="transmembrane region" description="Helical" evidence="1">
    <location>
        <begin position="117"/>
        <end position="136"/>
    </location>
</feature>
<comment type="caution">
    <text evidence="3">The sequence shown here is derived from an EMBL/GenBank/DDBJ whole genome shotgun (WGS) entry which is preliminary data.</text>
</comment>
<evidence type="ECO:0000313" key="3">
    <source>
        <dbReference type="EMBL" id="NIH69267.1"/>
    </source>
</evidence>
<evidence type="ECO:0000313" key="2">
    <source>
        <dbReference type="EMBL" id="GGL86140.1"/>
    </source>
</evidence>
<proteinExistence type="predicted"/>